<gene>
    <name evidence="1" type="ORF">EYF80_032409</name>
</gene>
<dbReference type="Proteomes" id="UP000314294">
    <property type="component" value="Unassembled WGS sequence"/>
</dbReference>
<evidence type="ECO:0000313" key="2">
    <source>
        <dbReference type="Proteomes" id="UP000314294"/>
    </source>
</evidence>
<comment type="caution">
    <text evidence="1">The sequence shown here is derived from an EMBL/GenBank/DDBJ whole genome shotgun (WGS) entry which is preliminary data.</text>
</comment>
<keyword evidence="2" id="KW-1185">Reference proteome</keyword>
<sequence>MMGQPEPVSERSPSGLTLALTFRSNARAHCPVPVAVFRLTSRLQRNRSLLSDLRSAACLGTEDRVLLIRFHSTTPLLLQIQDLD</sequence>
<organism evidence="1 2">
    <name type="scientific">Liparis tanakae</name>
    <name type="common">Tanaka's snailfish</name>
    <dbReference type="NCBI Taxonomy" id="230148"/>
    <lineage>
        <taxon>Eukaryota</taxon>
        <taxon>Metazoa</taxon>
        <taxon>Chordata</taxon>
        <taxon>Craniata</taxon>
        <taxon>Vertebrata</taxon>
        <taxon>Euteleostomi</taxon>
        <taxon>Actinopterygii</taxon>
        <taxon>Neopterygii</taxon>
        <taxon>Teleostei</taxon>
        <taxon>Neoteleostei</taxon>
        <taxon>Acanthomorphata</taxon>
        <taxon>Eupercaria</taxon>
        <taxon>Perciformes</taxon>
        <taxon>Cottioidei</taxon>
        <taxon>Cottales</taxon>
        <taxon>Liparidae</taxon>
        <taxon>Liparis</taxon>
    </lineage>
</organism>
<accession>A0A4Z2GX45</accession>
<dbReference type="EMBL" id="SRLO01000407">
    <property type="protein sequence ID" value="TNN57333.1"/>
    <property type="molecule type" value="Genomic_DNA"/>
</dbReference>
<dbReference type="AlphaFoldDB" id="A0A4Z2GX45"/>
<name>A0A4Z2GX45_9TELE</name>
<evidence type="ECO:0000313" key="1">
    <source>
        <dbReference type="EMBL" id="TNN57333.1"/>
    </source>
</evidence>
<protein>
    <submittedName>
        <fullName evidence="1">Uncharacterized protein</fullName>
    </submittedName>
</protein>
<proteinExistence type="predicted"/>
<reference evidence="1 2" key="1">
    <citation type="submission" date="2019-03" db="EMBL/GenBank/DDBJ databases">
        <title>First draft genome of Liparis tanakae, snailfish: a comprehensive survey of snailfish specific genes.</title>
        <authorList>
            <person name="Kim W."/>
            <person name="Song I."/>
            <person name="Jeong J.-H."/>
            <person name="Kim D."/>
            <person name="Kim S."/>
            <person name="Ryu S."/>
            <person name="Song J.Y."/>
            <person name="Lee S.K."/>
        </authorList>
    </citation>
    <scope>NUCLEOTIDE SEQUENCE [LARGE SCALE GENOMIC DNA]</scope>
    <source>
        <tissue evidence="1">Muscle</tissue>
    </source>
</reference>